<proteinExistence type="predicted"/>
<comment type="caution">
    <text evidence="1">The sequence shown here is derived from an EMBL/GenBank/DDBJ whole genome shotgun (WGS) entry which is preliminary data.</text>
</comment>
<dbReference type="Pfam" id="PF09588">
    <property type="entry name" value="YqaJ"/>
    <property type="match status" value="1"/>
</dbReference>
<keyword evidence="2" id="KW-1185">Reference proteome</keyword>
<sequence>RNKEGLPLALSLITSLILVEEDIPGASLYGRKPAELSNDDLRFWLKCRGDSGKGLKTKAELVKRVEEYIVSGKDKTISDPDPNGLYTKRKLKQVGASCSFVSNDKKDNAAQRSVKYPDDGWNTCLKKMPLFTKAEMTEHISRSGKTIAGLEHHSVPTSLRKAKTFLDDEYLHEIMASSDGRYFYFRAKCYHSFRKNDPPHELKITLCIVKGTVIHSRCTCVAGQVGYCNHISALMLKMCKFSLFEAKTTKDLCDENDENPTLACTSKLQRWHKKGGGENIHPEPAMDVVVKKTKLEERPDNTRGKMNLKCLLYDAREKPEYDFSNESELKSELEKIDSNLGFAQILSQNSGESLEIVDSKFGETPVGSFLSYQTSFTEANFDAKADLTSIPRNNSNFTTPLTHYPRFPLSVEDSAIDIPKDLSAEELKLLNYLSVSEDKINLIESSTRSQSESDEWIKQRTYRFTASKFQMITRRQRNHETFVQSLMYPKKISSKHLAHGIKYEPIALQEYEKFMLNRKTPVTVLKSGLVVSKCYPLLGATPDARIIDPGCSVCFGLAEVKCPSTKFNVAPLDACSDPNFCMEKNSNTHCRLKRNHAYFSQVQGQMGVTGCKWCDFIVYTSKGLYVERIPFEPAFWSTVRNKLTEYYFKHMIKVAAADFNK</sequence>
<gene>
    <name evidence="1" type="ORF">PACLA_8A027009</name>
</gene>
<dbReference type="SUPFAM" id="SSF52980">
    <property type="entry name" value="Restriction endonuclease-like"/>
    <property type="match status" value="1"/>
</dbReference>
<dbReference type="Proteomes" id="UP001152795">
    <property type="component" value="Unassembled WGS sequence"/>
</dbReference>
<accession>A0A7D9DY27</accession>
<dbReference type="InterPro" id="IPR011604">
    <property type="entry name" value="PDDEXK-like_dom_sf"/>
</dbReference>
<protein>
    <submittedName>
        <fullName evidence="1">Uncharacterized protein LOC111339906</fullName>
    </submittedName>
</protein>
<dbReference type="PANTHER" id="PTHR47526">
    <property type="entry name" value="ATP-DEPENDENT DNA HELICASE"/>
    <property type="match status" value="1"/>
</dbReference>
<organism evidence="1 2">
    <name type="scientific">Paramuricea clavata</name>
    <name type="common">Red gorgonian</name>
    <name type="synonym">Violescent sea-whip</name>
    <dbReference type="NCBI Taxonomy" id="317549"/>
    <lineage>
        <taxon>Eukaryota</taxon>
        <taxon>Metazoa</taxon>
        <taxon>Cnidaria</taxon>
        <taxon>Anthozoa</taxon>
        <taxon>Octocorallia</taxon>
        <taxon>Malacalcyonacea</taxon>
        <taxon>Plexauridae</taxon>
        <taxon>Paramuricea</taxon>
    </lineage>
</organism>
<dbReference type="EMBL" id="CACRXK020002408">
    <property type="protein sequence ID" value="CAB3994177.1"/>
    <property type="molecule type" value="Genomic_DNA"/>
</dbReference>
<dbReference type="PANTHER" id="PTHR47526:SF3">
    <property type="entry name" value="PHD-TYPE DOMAIN-CONTAINING PROTEIN"/>
    <property type="match status" value="1"/>
</dbReference>
<evidence type="ECO:0000313" key="2">
    <source>
        <dbReference type="Proteomes" id="UP001152795"/>
    </source>
</evidence>
<feature type="non-terminal residue" evidence="1">
    <location>
        <position position="1"/>
    </location>
</feature>
<dbReference type="PROSITE" id="PS50966">
    <property type="entry name" value="ZF_SWIM"/>
    <property type="match status" value="1"/>
</dbReference>
<dbReference type="GO" id="GO:0008270">
    <property type="term" value="F:zinc ion binding"/>
    <property type="evidence" value="ECO:0007669"/>
    <property type="project" value="InterPro"/>
</dbReference>
<dbReference type="AlphaFoldDB" id="A0A7D9DY27"/>
<dbReference type="InterPro" id="IPR007527">
    <property type="entry name" value="Znf_SWIM"/>
</dbReference>
<dbReference type="InterPro" id="IPR019080">
    <property type="entry name" value="YqaJ_viral_recombinase"/>
</dbReference>
<dbReference type="CDD" id="cd22343">
    <property type="entry name" value="PDDEXK_lambda_exonuclease-like"/>
    <property type="match status" value="1"/>
</dbReference>
<name>A0A7D9DY27_PARCT</name>
<reference evidence="1" key="1">
    <citation type="submission" date="2020-04" db="EMBL/GenBank/DDBJ databases">
        <authorList>
            <person name="Alioto T."/>
            <person name="Alioto T."/>
            <person name="Gomez Garrido J."/>
        </authorList>
    </citation>
    <scope>NUCLEOTIDE SEQUENCE</scope>
    <source>
        <strain evidence="1">A484AB</strain>
    </source>
</reference>
<evidence type="ECO:0000313" key="1">
    <source>
        <dbReference type="EMBL" id="CAB3994177.1"/>
    </source>
</evidence>
<dbReference type="OrthoDB" id="5968571at2759"/>
<dbReference type="InterPro" id="IPR011335">
    <property type="entry name" value="Restrct_endonuc-II-like"/>
</dbReference>
<dbReference type="Gene3D" id="3.90.320.10">
    <property type="match status" value="1"/>
</dbReference>
<dbReference type="GO" id="GO:0006281">
    <property type="term" value="P:DNA repair"/>
    <property type="evidence" value="ECO:0007669"/>
    <property type="project" value="UniProtKB-ARBA"/>
</dbReference>